<evidence type="ECO:0000313" key="3">
    <source>
        <dbReference type="Proteomes" id="UP000192582"/>
    </source>
</evidence>
<dbReference type="STRING" id="695939.SAMN00790413_01446"/>
<dbReference type="InterPro" id="IPR029052">
    <property type="entry name" value="Metallo-depent_PP-like"/>
</dbReference>
<dbReference type="Proteomes" id="UP000192582">
    <property type="component" value="Unassembled WGS sequence"/>
</dbReference>
<proteinExistence type="predicted"/>
<reference evidence="2 3" key="1">
    <citation type="submission" date="2017-04" db="EMBL/GenBank/DDBJ databases">
        <authorList>
            <person name="Afonso C.L."/>
            <person name="Miller P.J."/>
            <person name="Scott M.A."/>
            <person name="Spackman E."/>
            <person name="Goraichik I."/>
            <person name="Dimitrov K.M."/>
            <person name="Suarez D.L."/>
            <person name="Swayne D.E."/>
        </authorList>
    </citation>
    <scope>NUCLEOTIDE SEQUENCE [LARGE SCALE GENOMIC DNA]</scope>
    <source>
        <strain evidence="2 3">KR-140</strain>
    </source>
</reference>
<dbReference type="GO" id="GO:0016791">
    <property type="term" value="F:phosphatase activity"/>
    <property type="evidence" value="ECO:0007669"/>
    <property type="project" value="TreeGrafter"/>
</dbReference>
<keyword evidence="3" id="KW-1185">Reference proteome</keyword>
<dbReference type="PANTHER" id="PTHR42850">
    <property type="entry name" value="METALLOPHOSPHOESTERASE"/>
    <property type="match status" value="1"/>
</dbReference>
<dbReference type="SUPFAM" id="SSF56300">
    <property type="entry name" value="Metallo-dependent phosphatases"/>
    <property type="match status" value="1"/>
</dbReference>
<evidence type="ECO:0000259" key="1">
    <source>
        <dbReference type="Pfam" id="PF00149"/>
    </source>
</evidence>
<dbReference type="InterPro" id="IPR004843">
    <property type="entry name" value="Calcineurin-like_PHP"/>
</dbReference>
<dbReference type="GO" id="GO:0008803">
    <property type="term" value="F:bis(5'-nucleosyl)-tetraphosphatase (symmetrical) activity"/>
    <property type="evidence" value="ECO:0007669"/>
    <property type="project" value="TreeGrafter"/>
</dbReference>
<dbReference type="Pfam" id="PF00149">
    <property type="entry name" value="Metallophos"/>
    <property type="match status" value="1"/>
</dbReference>
<protein>
    <submittedName>
        <fullName evidence="2">Serine/threonine protein phosphatase 1</fullName>
    </submittedName>
</protein>
<accession>A0A1W1VFK4</accession>
<dbReference type="GO" id="GO:0005737">
    <property type="term" value="C:cytoplasm"/>
    <property type="evidence" value="ECO:0007669"/>
    <property type="project" value="TreeGrafter"/>
</dbReference>
<dbReference type="Gene3D" id="3.60.21.10">
    <property type="match status" value="1"/>
</dbReference>
<dbReference type="EMBL" id="FWWU01000009">
    <property type="protein sequence ID" value="SMB92115.1"/>
    <property type="molecule type" value="Genomic_DNA"/>
</dbReference>
<dbReference type="GO" id="GO:0110154">
    <property type="term" value="P:RNA decapping"/>
    <property type="evidence" value="ECO:0007669"/>
    <property type="project" value="TreeGrafter"/>
</dbReference>
<name>A0A1W1VFK4_9DEIO</name>
<dbReference type="OrthoDB" id="384253at2"/>
<feature type="domain" description="Calcineurin-like phosphoesterase" evidence="1">
    <location>
        <begin position="6"/>
        <end position="169"/>
    </location>
</feature>
<sequence>MIAVRSVVIPDLHGCPQFLEWVQERFPGRHLILLGDLIHRGPDSRRTLRLALRLAEEGRARLLWGNHEHWVWQETARLSPSGREKWFRREGHELFAAYGGNGRAVGDVMHDLGRFARLARPYHVEGKMLCAHAARPSLGRTPDELLDRGYLWDRPKTGLHPLPTHVFPELRYSVHGHTPQPRPLVDLEGQGVVYLDLGSARTGRFCVWDAQLQRVVLYREGD</sequence>
<gene>
    <name evidence="2" type="ORF">SAMN00790413_01446</name>
</gene>
<organism evidence="2 3">
    <name type="scientific">Deinococcus hopiensis KR-140</name>
    <dbReference type="NCBI Taxonomy" id="695939"/>
    <lineage>
        <taxon>Bacteria</taxon>
        <taxon>Thermotogati</taxon>
        <taxon>Deinococcota</taxon>
        <taxon>Deinococci</taxon>
        <taxon>Deinococcales</taxon>
        <taxon>Deinococcaceae</taxon>
        <taxon>Deinococcus</taxon>
    </lineage>
</organism>
<dbReference type="InterPro" id="IPR050126">
    <property type="entry name" value="Ap4A_hydrolase"/>
</dbReference>
<dbReference type="PANTHER" id="PTHR42850:SF4">
    <property type="entry name" value="ZINC-DEPENDENT ENDOPOLYPHOSPHATASE"/>
    <property type="match status" value="1"/>
</dbReference>
<dbReference type="AlphaFoldDB" id="A0A1W1VFK4"/>
<evidence type="ECO:0000313" key="2">
    <source>
        <dbReference type="EMBL" id="SMB92115.1"/>
    </source>
</evidence>